<dbReference type="InterPro" id="IPR036259">
    <property type="entry name" value="MFS_trans_sf"/>
</dbReference>
<dbReference type="PROSITE" id="PS00217">
    <property type="entry name" value="SUGAR_TRANSPORT_2"/>
    <property type="match status" value="1"/>
</dbReference>
<proteinExistence type="predicted"/>
<dbReference type="PANTHER" id="PTHR23508">
    <property type="entry name" value="CARBOXYLIC ACID TRANSPORTER PROTEIN HOMOLOG"/>
    <property type="match status" value="1"/>
</dbReference>
<keyword evidence="4 5" id="KW-0472">Membrane</keyword>
<dbReference type="InterPro" id="IPR005829">
    <property type="entry name" value="Sugar_transporter_CS"/>
</dbReference>
<dbReference type="PANTHER" id="PTHR23508:SF10">
    <property type="entry name" value="CARBOXYLIC ACID TRANSPORTER PROTEIN HOMOLOG"/>
    <property type="match status" value="1"/>
</dbReference>
<dbReference type="InterPro" id="IPR020846">
    <property type="entry name" value="MFS_dom"/>
</dbReference>
<feature type="transmembrane region" description="Helical" evidence="5">
    <location>
        <begin position="438"/>
        <end position="457"/>
    </location>
</feature>
<feature type="transmembrane region" description="Helical" evidence="5">
    <location>
        <begin position="260"/>
        <end position="282"/>
    </location>
</feature>
<feature type="transmembrane region" description="Helical" evidence="5">
    <location>
        <begin position="366"/>
        <end position="387"/>
    </location>
</feature>
<dbReference type="GO" id="GO:0046943">
    <property type="term" value="F:carboxylic acid transmembrane transporter activity"/>
    <property type="evidence" value="ECO:0007669"/>
    <property type="project" value="TreeGrafter"/>
</dbReference>
<protein>
    <submittedName>
        <fullName evidence="7">Predicted arabinose efflux permease, MFS family</fullName>
    </submittedName>
</protein>
<keyword evidence="3 5" id="KW-1133">Transmembrane helix</keyword>
<keyword evidence="8" id="KW-1185">Reference proteome</keyword>
<feature type="transmembrane region" description="Helical" evidence="5">
    <location>
        <begin position="22"/>
        <end position="39"/>
    </location>
</feature>
<dbReference type="Proteomes" id="UP000199518">
    <property type="component" value="Unassembled WGS sequence"/>
</dbReference>
<sequence>MHFDHSEPVVPLEPGKPWFKELNRFHWFVLVVAALGWLFDTMDQQLFTLARVPAMRALLPKDEAGQPDAKLVAKRSGDVTAIFLIGWATGGLIFGVMGDRYGRARIMAITILLYSACTGLSALSTGFWDFAFYRFLTGLGVGGEFAVGVSLVAEVMPPRARPYALGFVQALSAVGNVTAALISMALGHLEETGAVGDAWRWMFVVGALPALLVVVIRSGLQEPESWQQAVKEKLETGAKVTQVAGSYSELFGTPWLRRNAIIGLLLAFSGVVGLWAIVFFTVDLFDALIRPDLVASGLSPTEVNGRVAFWKGILSMMLNIGAFFGIYAFAPVSQRIGRRPTFALGFVAAGLSTAATFWFLNSYSQIFWLVPIMGFCILSLFGGYAVYLPELFPTRLRSTGTSFCYNVGRFVAASGPILLGQLTGQVFAASGPIMAYRYAGLTMCSIFVIGLLALPFAPETRNKPLPE</sequence>
<dbReference type="Gene3D" id="1.20.1250.20">
    <property type="entry name" value="MFS general substrate transporter like domains"/>
    <property type="match status" value="2"/>
</dbReference>
<feature type="transmembrane region" description="Helical" evidence="5">
    <location>
        <begin position="130"/>
        <end position="152"/>
    </location>
</feature>
<feature type="transmembrane region" description="Helical" evidence="5">
    <location>
        <begin position="198"/>
        <end position="216"/>
    </location>
</feature>
<feature type="transmembrane region" description="Helical" evidence="5">
    <location>
        <begin position="308"/>
        <end position="330"/>
    </location>
</feature>
<feature type="transmembrane region" description="Helical" evidence="5">
    <location>
        <begin position="164"/>
        <end position="186"/>
    </location>
</feature>
<evidence type="ECO:0000256" key="1">
    <source>
        <dbReference type="ARBA" id="ARBA00004141"/>
    </source>
</evidence>
<dbReference type="SUPFAM" id="SSF103473">
    <property type="entry name" value="MFS general substrate transporter"/>
    <property type="match status" value="1"/>
</dbReference>
<evidence type="ECO:0000313" key="8">
    <source>
        <dbReference type="Proteomes" id="UP000199518"/>
    </source>
</evidence>
<dbReference type="PROSITE" id="PS50850">
    <property type="entry name" value="MFS"/>
    <property type="match status" value="1"/>
</dbReference>
<name>A0A1I3IBY8_9PLAN</name>
<dbReference type="AlphaFoldDB" id="A0A1I3IBY8"/>
<dbReference type="InterPro" id="IPR005828">
    <property type="entry name" value="MFS_sugar_transport-like"/>
</dbReference>
<evidence type="ECO:0000256" key="3">
    <source>
        <dbReference type="ARBA" id="ARBA00022989"/>
    </source>
</evidence>
<feature type="transmembrane region" description="Helical" evidence="5">
    <location>
        <begin position="342"/>
        <end position="360"/>
    </location>
</feature>
<dbReference type="GO" id="GO:0005886">
    <property type="term" value="C:plasma membrane"/>
    <property type="evidence" value="ECO:0007669"/>
    <property type="project" value="TreeGrafter"/>
</dbReference>
<evidence type="ECO:0000256" key="5">
    <source>
        <dbReference type="SAM" id="Phobius"/>
    </source>
</evidence>
<keyword evidence="2 5" id="KW-0812">Transmembrane</keyword>
<dbReference type="STRING" id="1576369.SAMN05421753_10953"/>
<reference evidence="8" key="1">
    <citation type="submission" date="2016-10" db="EMBL/GenBank/DDBJ databases">
        <authorList>
            <person name="Varghese N."/>
            <person name="Submissions S."/>
        </authorList>
    </citation>
    <scope>NUCLEOTIDE SEQUENCE [LARGE SCALE GENOMIC DNA]</scope>
    <source>
        <strain evidence="8">DSM 26348</strain>
    </source>
</reference>
<gene>
    <name evidence="7" type="ORF">SAMN05421753_10953</name>
</gene>
<evidence type="ECO:0000313" key="7">
    <source>
        <dbReference type="EMBL" id="SFI45367.1"/>
    </source>
</evidence>
<dbReference type="RefSeq" id="WP_245764601.1">
    <property type="nucleotide sequence ID" value="NZ_FOQD01000009.1"/>
</dbReference>
<evidence type="ECO:0000259" key="6">
    <source>
        <dbReference type="PROSITE" id="PS50850"/>
    </source>
</evidence>
<organism evidence="7 8">
    <name type="scientific">Planctomicrobium piriforme</name>
    <dbReference type="NCBI Taxonomy" id="1576369"/>
    <lineage>
        <taxon>Bacteria</taxon>
        <taxon>Pseudomonadati</taxon>
        <taxon>Planctomycetota</taxon>
        <taxon>Planctomycetia</taxon>
        <taxon>Planctomycetales</taxon>
        <taxon>Planctomycetaceae</taxon>
        <taxon>Planctomicrobium</taxon>
    </lineage>
</organism>
<dbReference type="EMBL" id="FOQD01000009">
    <property type="protein sequence ID" value="SFI45367.1"/>
    <property type="molecule type" value="Genomic_DNA"/>
</dbReference>
<evidence type="ECO:0000256" key="2">
    <source>
        <dbReference type="ARBA" id="ARBA00022692"/>
    </source>
</evidence>
<evidence type="ECO:0000256" key="4">
    <source>
        <dbReference type="ARBA" id="ARBA00023136"/>
    </source>
</evidence>
<accession>A0A1I3IBY8</accession>
<comment type="subcellular location">
    <subcellularLocation>
        <location evidence="1">Membrane</location>
        <topology evidence="1">Multi-pass membrane protein</topology>
    </subcellularLocation>
</comment>
<feature type="transmembrane region" description="Helical" evidence="5">
    <location>
        <begin position="104"/>
        <end position="124"/>
    </location>
</feature>
<feature type="domain" description="Major facilitator superfamily (MFS) profile" evidence="6">
    <location>
        <begin position="29"/>
        <end position="462"/>
    </location>
</feature>
<dbReference type="Pfam" id="PF00083">
    <property type="entry name" value="Sugar_tr"/>
    <property type="match status" value="1"/>
</dbReference>
<feature type="transmembrane region" description="Helical" evidence="5">
    <location>
        <begin position="79"/>
        <end position="97"/>
    </location>
</feature>